<feature type="active site" description="GMP-histidine intermediate" evidence="18">
    <location>
        <position position="55"/>
    </location>
</feature>
<evidence type="ECO:0000313" key="20">
    <source>
        <dbReference type="EMBL" id="PSR34101.1"/>
    </source>
</evidence>
<comment type="function">
    <text evidence="4">Catalyzes ATP-dependent phosphorylation of adenosylcobinamide and addition of GMP to adenosylcobinamide phosphate.</text>
</comment>
<name>A0A2T2XHW7_9FIRM</name>
<keyword evidence="20" id="KW-0548">Nucleotidyltransferase</keyword>
<sequence>MLMAVTLLIGGARSGKSRLAETLAAKLAIRDAGRVTFVATAQALDTEMADRIARHRQVRPASWITVEEPVAVSTWLRGHNATDSIVVVDCLTLLLSNWMFLNQSSDDQISREIDELIVALSVFQGQVIVVTNQVGEGIVPNDPITRQYRDWLGILNQRVAAVAHEVFLVVAGIPIDLRQFEAQWNR</sequence>
<evidence type="ECO:0000256" key="4">
    <source>
        <dbReference type="ARBA" id="ARBA00003889"/>
    </source>
</evidence>
<dbReference type="GO" id="GO:0009236">
    <property type="term" value="P:cobalamin biosynthetic process"/>
    <property type="evidence" value="ECO:0007669"/>
    <property type="project" value="UniProtKB-UniPathway"/>
</dbReference>
<dbReference type="PIRSF" id="PIRSF006135">
    <property type="entry name" value="CobU"/>
    <property type="match status" value="1"/>
</dbReference>
<feature type="binding site" evidence="19">
    <location>
        <begin position="39"/>
        <end position="41"/>
    </location>
    <ligand>
        <name>GTP</name>
        <dbReference type="ChEBI" id="CHEBI:37565"/>
    </ligand>
</feature>
<dbReference type="AlphaFoldDB" id="A0A2T2XHW7"/>
<dbReference type="GO" id="GO:0005524">
    <property type="term" value="F:ATP binding"/>
    <property type="evidence" value="ECO:0007669"/>
    <property type="project" value="UniProtKB-KW"/>
</dbReference>
<dbReference type="EC" id="2.7.7.62" evidence="9"/>
<evidence type="ECO:0000256" key="12">
    <source>
        <dbReference type="ARBA" id="ARBA00022741"/>
    </source>
</evidence>
<evidence type="ECO:0000256" key="19">
    <source>
        <dbReference type="PIRSR" id="PIRSR006135-2"/>
    </source>
</evidence>
<keyword evidence="15 19" id="KW-0342">GTP-binding</keyword>
<dbReference type="EMBL" id="PXYW01000012">
    <property type="protein sequence ID" value="PSR34101.1"/>
    <property type="molecule type" value="Genomic_DNA"/>
</dbReference>
<proteinExistence type="inferred from homology"/>
<dbReference type="Pfam" id="PF02283">
    <property type="entry name" value="CobU"/>
    <property type="match status" value="1"/>
</dbReference>
<comment type="pathway">
    <text evidence="6">Cofactor biosynthesis; adenosylcobalamin biosynthesis; adenosylcobalamin from cob(II)yrinate a,c-diamide: step 5/7.</text>
</comment>
<feature type="binding site" evidence="19">
    <location>
        <begin position="56"/>
        <end position="59"/>
    </location>
    <ligand>
        <name>GTP</name>
        <dbReference type="ChEBI" id="CHEBI:37565"/>
    </ligand>
</feature>
<dbReference type="GO" id="GO:0008820">
    <property type="term" value="F:cobinamide phosphate guanylyltransferase activity"/>
    <property type="evidence" value="ECO:0007669"/>
    <property type="project" value="UniProtKB-EC"/>
</dbReference>
<keyword evidence="12 19" id="KW-0547">Nucleotide-binding</keyword>
<keyword evidence="13 20" id="KW-0418">Kinase</keyword>
<comment type="catalytic activity">
    <reaction evidence="1">
        <text>adenosylcob(III)inamide + ATP = adenosylcob(III)inamide phosphate + ADP + H(+)</text>
        <dbReference type="Rhea" id="RHEA:15769"/>
        <dbReference type="ChEBI" id="CHEBI:2480"/>
        <dbReference type="ChEBI" id="CHEBI:15378"/>
        <dbReference type="ChEBI" id="CHEBI:30616"/>
        <dbReference type="ChEBI" id="CHEBI:58502"/>
        <dbReference type="ChEBI" id="CHEBI:456216"/>
        <dbReference type="EC" id="2.7.1.156"/>
    </reaction>
</comment>
<comment type="similarity">
    <text evidence="7">Belongs to the CobU/CobP family.</text>
</comment>
<protein>
    <recommendedName>
        <fullName evidence="16">Adenosylcobinamide kinase</fullName>
        <ecNumber evidence="8">2.7.1.156</ecNumber>
        <ecNumber evidence="9">2.7.7.62</ecNumber>
    </recommendedName>
    <alternativeName>
        <fullName evidence="17">Adenosylcobinamide-phosphate guanylyltransferase</fullName>
    </alternativeName>
</protein>
<dbReference type="GO" id="GO:0005525">
    <property type="term" value="F:GTP binding"/>
    <property type="evidence" value="ECO:0007669"/>
    <property type="project" value="UniProtKB-KW"/>
</dbReference>
<evidence type="ECO:0000256" key="7">
    <source>
        <dbReference type="ARBA" id="ARBA00007490"/>
    </source>
</evidence>
<dbReference type="Gene3D" id="3.40.50.300">
    <property type="entry name" value="P-loop containing nucleotide triphosphate hydrolases"/>
    <property type="match status" value="1"/>
</dbReference>
<dbReference type="Proteomes" id="UP000242972">
    <property type="component" value="Unassembled WGS sequence"/>
</dbReference>
<evidence type="ECO:0000313" key="21">
    <source>
        <dbReference type="Proteomes" id="UP000242972"/>
    </source>
</evidence>
<keyword evidence="10" id="KW-0169">Cobalamin biosynthesis</keyword>
<feature type="binding site" evidence="19">
    <location>
        <position position="67"/>
    </location>
    <ligand>
        <name>GTP</name>
        <dbReference type="ChEBI" id="CHEBI:37565"/>
    </ligand>
</feature>
<evidence type="ECO:0000256" key="16">
    <source>
        <dbReference type="ARBA" id="ARBA00029570"/>
    </source>
</evidence>
<dbReference type="InterPro" id="IPR003203">
    <property type="entry name" value="CobU/CobP"/>
</dbReference>
<evidence type="ECO:0000256" key="8">
    <source>
        <dbReference type="ARBA" id="ARBA00012016"/>
    </source>
</evidence>
<evidence type="ECO:0000256" key="18">
    <source>
        <dbReference type="PIRSR" id="PIRSR006135-1"/>
    </source>
</evidence>
<comment type="catalytic activity">
    <reaction evidence="3">
        <text>adenosylcob(III)inamide + GTP = adenosylcob(III)inamide phosphate + GDP + H(+)</text>
        <dbReference type="Rhea" id="RHEA:15765"/>
        <dbReference type="ChEBI" id="CHEBI:2480"/>
        <dbReference type="ChEBI" id="CHEBI:15378"/>
        <dbReference type="ChEBI" id="CHEBI:37565"/>
        <dbReference type="ChEBI" id="CHEBI:58189"/>
        <dbReference type="ChEBI" id="CHEBI:58502"/>
        <dbReference type="EC" id="2.7.1.156"/>
    </reaction>
</comment>
<evidence type="ECO:0000256" key="10">
    <source>
        <dbReference type="ARBA" id="ARBA00022573"/>
    </source>
</evidence>
<dbReference type="NCBIfam" id="NF004469">
    <property type="entry name" value="PRK05800.1"/>
    <property type="match status" value="1"/>
</dbReference>
<accession>A0A2T2XHW7</accession>
<dbReference type="UniPathway" id="UPA00148">
    <property type="reaction ID" value="UER00236"/>
</dbReference>
<dbReference type="PANTHER" id="PTHR34848:SF1">
    <property type="entry name" value="BIFUNCTIONAL ADENOSYLCOBALAMIN BIOSYNTHESIS PROTEIN COBU"/>
    <property type="match status" value="1"/>
</dbReference>
<reference evidence="20 21" key="1">
    <citation type="journal article" date="2014" name="BMC Genomics">
        <title>Comparison of environmental and isolate Sulfobacillus genomes reveals diverse carbon, sulfur, nitrogen, and hydrogen metabolisms.</title>
        <authorList>
            <person name="Justice N.B."/>
            <person name="Norman A."/>
            <person name="Brown C.T."/>
            <person name="Singh A."/>
            <person name="Thomas B.C."/>
            <person name="Banfield J.F."/>
        </authorList>
    </citation>
    <scope>NUCLEOTIDE SEQUENCE [LARGE SCALE GENOMIC DNA]</scope>
    <source>
        <strain evidence="20">AMDSBA4</strain>
    </source>
</reference>
<organism evidence="20 21">
    <name type="scientific">Sulfobacillus benefaciens</name>
    <dbReference type="NCBI Taxonomy" id="453960"/>
    <lineage>
        <taxon>Bacteria</taxon>
        <taxon>Bacillati</taxon>
        <taxon>Bacillota</taxon>
        <taxon>Clostridia</taxon>
        <taxon>Eubacteriales</taxon>
        <taxon>Clostridiales Family XVII. Incertae Sedis</taxon>
        <taxon>Sulfobacillus</taxon>
    </lineage>
</organism>
<evidence type="ECO:0000256" key="15">
    <source>
        <dbReference type="ARBA" id="ARBA00023134"/>
    </source>
</evidence>
<dbReference type="GO" id="GO:0043752">
    <property type="term" value="F:adenosylcobinamide kinase activity"/>
    <property type="evidence" value="ECO:0007669"/>
    <property type="project" value="UniProtKB-EC"/>
</dbReference>
<evidence type="ECO:0000256" key="2">
    <source>
        <dbReference type="ARBA" id="ARBA00000711"/>
    </source>
</evidence>
<evidence type="ECO:0000256" key="9">
    <source>
        <dbReference type="ARBA" id="ARBA00012523"/>
    </source>
</evidence>
<evidence type="ECO:0000256" key="11">
    <source>
        <dbReference type="ARBA" id="ARBA00022679"/>
    </source>
</evidence>
<comment type="pathway">
    <text evidence="5">Cofactor biosynthesis; adenosylcobalamin biosynthesis; adenosylcobalamin from cob(II)yrinate a,c-diamide: step 6/7.</text>
</comment>
<evidence type="ECO:0000256" key="5">
    <source>
        <dbReference type="ARBA" id="ARBA00004692"/>
    </source>
</evidence>
<evidence type="ECO:0000256" key="17">
    <source>
        <dbReference type="ARBA" id="ARBA00030571"/>
    </source>
</evidence>
<evidence type="ECO:0000256" key="13">
    <source>
        <dbReference type="ARBA" id="ARBA00022777"/>
    </source>
</evidence>
<keyword evidence="11 20" id="KW-0808">Transferase</keyword>
<dbReference type="CDD" id="cd00544">
    <property type="entry name" value="CobU"/>
    <property type="match status" value="1"/>
</dbReference>
<dbReference type="InterPro" id="IPR027417">
    <property type="entry name" value="P-loop_NTPase"/>
</dbReference>
<evidence type="ECO:0000256" key="3">
    <source>
        <dbReference type="ARBA" id="ARBA00001522"/>
    </source>
</evidence>
<dbReference type="PANTHER" id="PTHR34848">
    <property type="match status" value="1"/>
</dbReference>
<evidence type="ECO:0000256" key="14">
    <source>
        <dbReference type="ARBA" id="ARBA00022840"/>
    </source>
</evidence>
<feature type="binding site" evidence="19">
    <location>
        <begin position="10"/>
        <end position="17"/>
    </location>
    <ligand>
        <name>GTP</name>
        <dbReference type="ChEBI" id="CHEBI:37565"/>
    </ligand>
</feature>
<comment type="catalytic activity">
    <reaction evidence="2">
        <text>adenosylcob(III)inamide phosphate + GTP + H(+) = adenosylcob(III)inamide-GDP + diphosphate</text>
        <dbReference type="Rhea" id="RHEA:22712"/>
        <dbReference type="ChEBI" id="CHEBI:15378"/>
        <dbReference type="ChEBI" id="CHEBI:33019"/>
        <dbReference type="ChEBI" id="CHEBI:37565"/>
        <dbReference type="ChEBI" id="CHEBI:58502"/>
        <dbReference type="ChEBI" id="CHEBI:60487"/>
        <dbReference type="EC" id="2.7.7.62"/>
    </reaction>
</comment>
<evidence type="ECO:0000256" key="6">
    <source>
        <dbReference type="ARBA" id="ARBA00005159"/>
    </source>
</evidence>
<feature type="binding site" evidence="19">
    <location>
        <position position="89"/>
    </location>
    <ligand>
        <name>GTP</name>
        <dbReference type="ChEBI" id="CHEBI:37565"/>
    </ligand>
</feature>
<evidence type="ECO:0000256" key="1">
    <source>
        <dbReference type="ARBA" id="ARBA00000312"/>
    </source>
</evidence>
<keyword evidence="14" id="KW-0067">ATP-binding</keyword>
<dbReference type="EC" id="2.7.1.156" evidence="8"/>
<comment type="caution">
    <text evidence="20">The sequence shown here is derived from an EMBL/GenBank/DDBJ whole genome shotgun (WGS) entry which is preliminary data.</text>
</comment>
<dbReference type="SUPFAM" id="SSF52540">
    <property type="entry name" value="P-loop containing nucleoside triphosphate hydrolases"/>
    <property type="match status" value="1"/>
</dbReference>
<gene>
    <name evidence="20" type="ORF">C7B46_06790</name>
</gene>